<evidence type="ECO:0000313" key="8">
    <source>
        <dbReference type="Proteomes" id="UP000606653"/>
    </source>
</evidence>
<dbReference type="InterPro" id="IPR042518">
    <property type="entry name" value="SirC_C"/>
</dbReference>
<dbReference type="Pfam" id="PF13241">
    <property type="entry name" value="NAD_binding_7"/>
    <property type="match status" value="1"/>
</dbReference>
<keyword evidence="8" id="KW-1185">Reference proteome</keyword>
<dbReference type="SUPFAM" id="SSF75615">
    <property type="entry name" value="Siroheme synthase middle domains-like"/>
    <property type="match status" value="1"/>
</dbReference>
<keyword evidence="3" id="KW-0560">Oxidoreductase</keyword>
<dbReference type="EC" id="1.3.1.76" evidence="2"/>
<dbReference type="InterPro" id="IPR006367">
    <property type="entry name" value="Sirohaem_synthase_N"/>
</dbReference>
<keyword evidence="5" id="KW-0627">Porphyrin biosynthesis</keyword>
<dbReference type="Gene3D" id="1.10.8.610">
    <property type="entry name" value="SirC, precorrin-2 dehydrogenase, C-terminal helical domain-like"/>
    <property type="match status" value="1"/>
</dbReference>
<dbReference type="Gene3D" id="3.40.50.720">
    <property type="entry name" value="NAD(P)-binding Rossmann-like Domain"/>
    <property type="match status" value="1"/>
</dbReference>
<evidence type="ECO:0000256" key="5">
    <source>
        <dbReference type="ARBA" id="ARBA00023244"/>
    </source>
</evidence>
<dbReference type="PANTHER" id="PTHR35330:SF1">
    <property type="entry name" value="SIROHEME BIOSYNTHESIS PROTEIN MET8"/>
    <property type="match status" value="1"/>
</dbReference>
<dbReference type="InterPro" id="IPR036291">
    <property type="entry name" value="NAD(P)-bd_dom_sf"/>
</dbReference>
<dbReference type="InterPro" id="IPR028161">
    <property type="entry name" value="Met8-like"/>
</dbReference>
<sequence>MTEYMPIMLDVREMKVLLVGGGKIAGRKAGQLVAAGADLTVISPHAGSDILKMEEAGQLRWIRREASEEDISDYRIIYAASGDEALNERLAEAAHRVGTLVNVASRAQAGNFIHPAVLRRGRLIVAASTSGAGPSAASALIRELDERFGEEYETYAEFLYFMRCKVRETVDEPEIRHRLMRKLTETDILNQIRQDRFVPWSDIEAAAWIAREREE</sequence>
<reference evidence="8" key="1">
    <citation type="journal article" date="2019" name="Int. J. Syst. Evol. Microbiol.">
        <title>The Global Catalogue of Microorganisms (GCM) 10K type strain sequencing project: providing services to taxonomists for standard genome sequencing and annotation.</title>
        <authorList>
            <consortium name="The Broad Institute Genomics Platform"/>
            <consortium name="The Broad Institute Genome Sequencing Center for Infectious Disease"/>
            <person name="Wu L."/>
            <person name="Ma J."/>
        </authorList>
    </citation>
    <scope>NUCLEOTIDE SEQUENCE [LARGE SCALE GENOMIC DNA]</scope>
    <source>
        <strain evidence="8">CGMCC 1.6964</strain>
    </source>
</reference>
<dbReference type="Proteomes" id="UP000606653">
    <property type="component" value="Unassembled WGS sequence"/>
</dbReference>
<evidence type="ECO:0000256" key="4">
    <source>
        <dbReference type="ARBA" id="ARBA00023027"/>
    </source>
</evidence>
<dbReference type="EMBL" id="BMLN01000010">
    <property type="protein sequence ID" value="GGO05726.1"/>
    <property type="molecule type" value="Genomic_DNA"/>
</dbReference>
<gene>
    <name evidence="7" type="ORF">GCM10010969_32360</name>
</gene>
<comment type="catalytic activity">
    <reaction evidence="6">
        <text>precorrin-2 + NAD(+) = sirohydrochlorin + NADH + 2 H(+)</text>
        <dbReference type="Rhea" id="RHEA:15613"/>
        <dbReference type="ChEBI" id="CHEBI:15378"/>
        <dbReference type="ChEBI" id="CHEBI:57540"/>
        <dbReference type="ChEBI" id="CHEBI:57945"/>
        <dbReference type="ChEBI" id="CHEBI:58351"/>
        <dbReference type="ChEBI" id="CHEBI:58827"/>
        <dbReference type="EC" id="1.3.1.76"/>
    </reaction>
</comment>
<comment type="pathway">
    <text evidence="1">Porphyrin-containing compound metabolism; siroheme biosynthesis; sirohydrochlorin from precorrin-2: step 1/1.</text>
</comment>
<protein>
    <recommendedName>
        <fullName evidence="2">precorrin-2 dehydrogenase</fullName>
        <ecNumber evidence="2">1.3.1.76</ecNumber>
    </recommendedName>
</protein>
<accession>A0ABQ2L7A3</accession>
<dbReference type="SUPFAM" id="SSF51735">
    <property type="entry name" value="NAD(P)-binding Rossmann-fold domains"/>
    <property type="match status" value="1"/>
</dbReference>
<proteinExistence type="predicted"/>
<keyword evidence="4" id="KW-0520">NAD</keyword>
<evidence type="ECO:0000256" key="3">
    <source>
        <dbReference type="ARBA" id="ARBA00023002"/>
    </source>
</evidence>
<comment type="caution">
    <text evidence="7">The sequence shown here is derived from an EMBL/GenBank/DDBJ whole genome shotgun (WGS) entry which is preliminary data.</text>
</comment>
<evidence type="ECO:0000256" key="6">
    <source>
        <dbReference type="ARBA" id="ARBA00047561"/>
    </source>
</evidence>
<evidence type="ECO:0000313" key="7">
    <source>
        <dbReference type="EMBL" id="GGO05726.1"/>
    </source>
</evidence>
<organism evidence="7 8">
    <name type="scientific">Saccharibacillus kuerlensis</name>
    <dbReference type="NCBI Taxonomy" id="459527"/>
    <lineage>
        <taxon>Bacteria</taxon>
        <taxon>Bacillati</taxon>
        <taxon>Bacillota</taxon>
        <taxon>Bacilli</taxon>
        <taxon>Bacillales</taxon>
        <taxon>Paenibacillaceae</taxon>
        <taxon>Saccharibacillus</taxon>
    </lineage>
</organism>
<evidence type="ECO:0000256" key="1">
    <source>
        <dbReference type="ARBA" id="ARBA00005010"/>
    </source>
</evidence>
<dbReference type="NCBIfam" id="TIGR01470">
    <property type="entry name" value="cysG_Nterm"/>
    <property type="match status" value="1"/>
</dbReference>
<dbReference type="PANTHER" id="PTHR35330">
    <property type="entry name" value="SIROHEME BIOSYNTHESIS PROTEIN MET8"/>
    <property type="match status" value="1"/>
</dbReference>
<dbReference type="RefSeq" id="WP_018977249.1">
    <property type="nucleotide sequence ID" value="NZ_BMLN01000010.1"/>
</dbReference>
<evidence type="ECO:0000256" key="2">
    <source>
        <dbReference type="ARBA" id="ARBA00012400"/>
    </source>
</evidence>
<name>A0ABQ2L7A3_9BACL</name>